<proteinExistence type="inferred from homology"/>
<dbReference type="AlphaFoldDB" id="A0A2A7A5N0"/>
<dbReference type="Gene3D" id="3.40.109.10">
    <property type="entry name" value="NADH Oxidase"/>
    <property type="match status" value="1"/>
</dbReference>
<dbReference type="GO" id="GO:0016491">
    <property type="term" value="F:oxidoreductase activity"/>
    <property type="evidence" value="ECO:0007669"/>
    <property type="project" value="UniProtKB-KW"/>
</dbReference>
<reference evidence="7 8" key="1">
    <citation type="journal article" date="2017" name="Front. Microbiol.">
        <title>New Insights into the Diversity of the Genus Faecalibacterium.</title>
        <authorList>
            <person name="Benevides L."/>
            <person name="Burman S."/>
            <person name="Martin R."/>
            <person name="Robert V."/>
            <person name="Thomas M."/>
            <person name="Miquel S."/>
            <person name="Chain F."/>
            <person name="Sokol H."/>
            <person name="Bermudez-Humaran L.G."/>
            <person name="Morrison M."/>
            <person name="Langella P."/>
            <person name="Azevedo V.A."/>
            <person name="Chatel J.M."/>
            <person name="Soares S."/>
        </authorList>
    </citation>
    <scope>NUCLEOTIDE SEQUENCE [LARGE SCALE GENOMIC DNA]</scope>
    <source>
        <strain evidence="7 8">CNCM I 4573</strain>
    </source>
</reference>
<accession>A0A2A7A5N0</accession>
<dbReference type="Pfam" id="PF00881">
    <property type="entry name" value="Nitroreductase"/>
    <property type="match status" value="1"/>
</dbReference>
<comment type="similarity">
    <text evidence="2">Belongs to the nitroreductase family.</text>
</comment>
<gene>
    <name evidence="7" type="ORF">CGS56_15600</name>
</gene>
<evidence type="ECO:0000256" key="1">
    <source>
        <dbReference type="ARBA" id="ARBA00001917"/>
    </source>
</evidence>
<keyword evidence="5" id="KW-0560">Oxidoreductase</keyword>
<protein>
    <submittedName>
        <fullName evidence="7">Nitroreductase</fullName>
    </submittedName>
</protein>
<name>A0A2A7A5N0_9FIRM</name>
<organism evidence="7 8">
    <name type="scientific">Faecalibacterium prausnitzii</name>
    <dbReference type="NCBI Taxonomy" id="853"/>
    <lineage>
        <taxon>Bacteria</taxon>
        <taxon>Bacillati</taxon>
        <taxon>Bacillota</taxon>
        <taxon>Clostridia</taxon>
        <taxon>Eubacteriales</taxon>
        <taxon>Oscillospiraceae</taxon>
        <taxon>Faecalibacterium</taxon>
    </lineage>
</organism>
<evidence type="ECO:0000256" key="2">
    <source>
        <dbReference type="ARBA" id="ARBA00007118"/>
    </source>
</evidence>
<evidence type="ECO:0000256" key="4">
    <source>
        <dbReference type="ARBA" id="ARBA00022643"/>
    </source>
</evidence>
<evidence type="ECO:0000259" key="6">
    <source>
        <dbReference type="Pfam" id="PF00881"/>
    </source>
</evidence>
<dbReference type="InterPro" id="IPR000415">
    <property type="entry name" value="Nitroreductase-like"/>
</dbReference>
<dbReference type="CDD" id="cd20609">
    <property type="entry name" value="nitroreductase"/>
    <property type="match status" value="1"/>
</dbReference>
<dbReference type="PANTHER" id="PTHR43673:SF2">
    <property type="entry name" value="NITROREDUCTASE"/>
    <property type="match status" value="1"/>
</dbReference>
<feature type="domain" description="Nitroreductase" evidence="6">
    <location>
        <begin position="8"/>
        <end position="63"/>
    </location>
</feature>
<comment type="caution">
    <text evidence="7">The sequence shown here is derived from an EMBL/GenBank/DDBJ whole genome shotgun (WGS) entry which is preliminary data.</text>
</comment>
<keyword evidence="4" id="KW-0288">FMN</keyword>
<dbReference type="RefSeq" id="WP_097786305.1">
    <property type="nucleotide sequence ID" value="NZ_NMTW01000053.1"/>
</dbReference>
<dbReference type="InterPro" id="IPR029479">
    <property type="entry name" value="Nitroreductase"/>
</dbReference>
<evidence type="ECO:0000256" key="3">
    <source>
        <dbReference type="ARBA" id="ARBA00022630"/>
    </source>
</evidence>
<dbReference type="Proteomes" id="UP000220157">
    <property type="component" value="Unassembled WGS sequence"/>
</dbReference>
<dbReference type="PANTHER" id="PTHR43673">
    <property type="entry name" value="NAD(P)H NITROREDUCTASE YDGI-RELATED"/>
    <property type="match status" value="1"/>
</dbReference>
<sequence>MDFLTLAKKRYSVRAYTKQKVEKEKLDAILEAAHVAPTGGNCQPQHLIVVQSDEGLYKIGKATNIYGAPLAIIVCSDINKVWTRPFDGKKLTDIDASIITDHMMMEATYLGLGSVWVCYFKPTILKAEFKIPDNLEPVNILVLGYADTAREKALSADRHAKMRNSLSAMVSFEKL</sequence>
<evidence type="ECO:0000313" key="8">
    <source>
        <dbReference type="Proteomes" id="UP000220157"/>
    </source>
</evidence>
<comment type="cofactor">
    <cofactor evidence="1">
        <name>FMN</name>
        <dbReference type="ChEBI" id="CHEBI:58210"/>
    </cofactor>
</comment>
<evidence type="ECO:0000313" key="7">
    <source>
        <dbReference type="EMBL" id="PDX74454.1"/>
    </source>
</evidence>
<dbReference type="SUPFAM" id="SSF55469">
    <property type="entry name" value="FMN-dependent nitroreductase-like"/>
    <property type="match status" value="1"/>
</dbReference>
<evidence type="ECO:0000256" key="5">
    <source>
        <dbReference type="ARBA" id="ARBA00023002"/>
    </source>
</evidence>
<dbReference type="EMBL" id="NMTW01000053">
    <property type="protein sequence ID" value="PDX74454.1"/>
    <property type="molecule type" value="Genomic_DNA"/>
</dbReference>
<keyword evidence="3" id="KW-0285">Flavoprotein</keyword>